<proteinExistence type="predicted"/>
<dbReference type="GO" id="GO:0006284">
    <property type="term" value="P:base-excision repair"/>
    <property type="evidence" value="ECO:0007669"/>
    <property type="project" value="InterPro"/>
</dbReference>
<sequence length="188" mass="21583">MSKTRKHADGRVRCSWVTDDKIYIDYHDSEWGTATLDRRELFEGICLEGFQAGLSWLTILKRREGFRDAFDNFETGKVSRYGKREVNRLMKDERIIRNLAKVQAAIRNAKVVEDNALDLAETLWAFAPSKRVTPRSNFEWQVTSPEAVALSKHLKKLGFSFVGPTTMYALMQSTGMVFDHSPGCFRKP</sequence>
<protein>
    <submittedName>
        <fullName evidence="1">Unannotated protein</fullName>
    </submittedName>
</protein>
<dbReference type="InterPro" id="IPR005019">
    <property type="entry name" value="Adenine_glyco"/>
</dbReference>
<accession>A0A6J6EEL9</accession>
<dbReference type="Pfam" id="PF03352">
    <property type="entry name" value="Adenine_glyco"/>
    <property type="match status" value="1"/>
</dbReference>
<dbReference type="AlphaFoldDB" id="A0A6J6EEL9"/>
<dbReference type="InterPro" id="IPR052891">
    <property type="entry name" value="DNA-3mA_glycosylase"/>
</dbReference>
<reference evidence="1" key="1">
    <citation type="submission" date="2020-05" db="EMBL/GenBank/DDBJ databases">
        <authorList>
            <person name="Chiriac C."/>
            <person name="Salcher M."/>
            <person name="Ghai R."/>
            <person name="Kavagutti S V."/>
        </authorList>
    </citation>
    <scope>NUCLEOTIDE SEQUENCE</scope>
</reference>
<dbReference type="PANTHER" id="PTHR30037">
    <property type="entry name" value="DNA-3-METHYLADENINE GLYCOSYLASE 1"/>
    <property type="match status" value="1"/>
</dbReference>
<dbReference type="SUPFAM" id="SSF48150">
    <property type="entry name" value="DNA-glycosylase"/>
    <property type="match status" value="1"/>
</dbReference>
<dbReference type="InterPro" id="IPR011257">
    <property type="entry name" value="DNA_glycosylase"/>
</dbReference>
<dbReference type="GO" id="GO:0008725">
    <property type="term" value="F:DNA-3-methyladenine glycosylase activity"/>
    <property type="evidence" value="ECO:0007669"/>
    <property type="project" value="InterPro"/>
</dbReference>
<dbReference type="Gene3D" id="1.10.340.30">
    <property type="entry name" value="Hypothetical protein, domain 2"/>
    <property type="match status" value="1"/>
</dbReference>
<organism evidence="1">
    <name type="scientific">freshwater metagenome</name>
    <dbReference type="NCBI Taxonomy" id="449393"/>
    <lineage>
        <taxon>unclassified sequences</taxon>
        <taxon>metagenomes</taxon>
        <taxon>ecological metagenomes</taxon>
    </lineage>
</organism>
<evidence type="ECO:0000313" key="1">
    <source>
        <dbReference type="EMBL" id="CAB4575020.1"/>
    </source>
</evidence>
<dbReference type="EMBL" id="CAEZTO010000018">
    <property type="protein sequence ID" value="CAB4575020.1"/>
    <property type="molecule type" value="Genomic_DNA"/>
</dbReference>
<dbReference type="PANTHER" id="PTHR30037:SF4">
    <property type="entry name" value="DNA-3-METHYLADENINE GLYCOSYLASE I"/>
    <property type="match status" value="1"/>
</dbReference>
<name>A0A6J6EEL9_9ZZZZ</name>
<gene>
    <name evidence="1" type="ORF">UFOPK1693_00974</name>
</gene>